<dbReference type="InterPro" id="IPR011075">
    <property type="entry name" value="TetR_C"/>
</dbReference>
<keyword evidence="1" id="KW-0805">Transcription regulation</keyword>
<organism evidence="6 7">
    <name type="scientific">Agrobacterium vitis</name>
    <name type="common">Rhizobium vitis</name>
    <dbReference type="NCBI Taxonomy" id="373"/>
    <lineage>
        <taxon>Bacteria</taxon>
        <taxon>Pseudomonadati</taxon>
        <taxon>Pseudomonadota</taxon>
        <taxon>Alphaproteobacteria</taxon>
        <taxon>Hyphomicrobiales</taxon>
        <taxon>Rhizobiaceae</taxon>
        <taxon>Rhizobium/Agrobacterium group</taxon>
        <taxon>Agrobacterium</taxon>
    </lineage>
</organism>
<dbReference type="AlphaFoldDB" id="A0ABD6GD29"/>
<accession>A0ABD6GD29</accession>
<name>A0ABD6GD29_AGRVI</name>
<comment type="caution">
    <text evidence="6">The sequence shown here is derived from an EMBL/GenBank/DDBJ whole genome shotgun (WGS) entry which is preliminary data.</text>
</comment>
<keyword evidence="3" id="KW-0804">Transcription</keyword>
<reference evidence="6 7" key="1">
    <citation type="submission" date="2019-11" db="EMBL/GenBank/DDBJ databases">
        <title>Whole-genome sequencing of Allorhizobium vitis.</title>
        <authorList>
            <person name="Gan H.M."/>
            <person name="Savka M.A."/>
        </authorList>
    </citation>
    <scope>NUCLEOTIDE SEQUENCE [LARGE SCALE GENOMIC DNA]</scope>
    <source>
        <strain evidence="6 7">AB4</strain>
    </source>
</reference>
<dbReference type="PRINTS" id="PR00455">
    <property type="entry name" value="HTHTETR"/>
</dbReference>
<keyword evidence="2 4" id="KW-0238">DNA-binding</keyword>
<proteinExistence type="predicted"/>
<feature type="domain" description="HTH tetR-type" evidence="5">
    <location>
        <begin position="34"/>
        <end position="94"/>
    </location>
</feature>
<gene>
    <name evidence="6" type="ORF">BBI04_021480</name>
</gene>
<evidence type="ECO:0000256" key="1">
    <source>
        <dbReference type="ARBA" id="ARBA00023015"/>
    </source>
</evidence>
<dbReference type="Pfam" id="PF00440">
    <property type="entry name" value="TetR_N"/>
    <property type="match status" value="1"/>
</dbReference>
<dbReference type="PROSITE" id="PS50977">
    <property type="entry name" value="HTH_TETR_2"/>
    <property type="match status" value="1"/>
</dbReference>
<dbReference type="SUPFAM" id="SSF48498">
    <property type="entry name" value="Tetracyclin repressor-like, C-terminal domain"/>
    <property type="match status" value="1"/>
</dbReference>
<feature type="DNA-binding region" description="H-T-H motif" evidence="4">
    <location>
        <begin position="57"/>
        <end position="76"/>
    </location>
</feature>
<protein>
    <submittedName>
        <fullName evidence="6">TetR family transcriptional regulator</fullName>
    </submittedName>
</protein>
<evidence type="ECO:0000313" key="6">
    <source>
        <dbReference type="EMBL" id="MUP07365.1"/>
    </source>
</evidence>
<dbReference type="InterPro" id="IPR036271">
    <property type="entry name" value="Tet_transcr_reg_TetR-rel_C_sf"/>
</dbReference>
<dbReference type="GO" id="GO:0003677">
    <property type="term" value="F:DNA binding"/>
    <property type="evidence" value="ECO:0007669"/>
    <property type="project" value="UniProtKB-UniRule"/>
</dbReference>
<evidence type="ECO:0000256" key="2">
    <source>
        <dbReference type="ARBA" id="ARBA00023125"/>
    </source>
</evidence>
<dbReference type="Proteomes" id="UP000175993">
    <property type="component" value="Unassembled WGS sequence"/>
</dbReference>
<dbReference type="EMBL" id="MBEV02000014">
    <property type="protein sequence ID" value="MUP07365.1"/>
    <property type="molecule type" value="Genomic_DNA"/>
</dbReference>
<dbReference type="Pfam" id="PF16859">
    <property type="entry name" value="TetR_C_11"/>
    <property type="match status" value="1"/>
</dbReference>
<dbReference type="SUPFAM" id="SSF46689">
    <property type="entry name" value="Homeodomain-like"/>
    <property type="match status" value="1"/>
</dbReference>
<evidence type="ECO:0000313" key="7">
    <source>
        <dbReference type="Proteomes" id="UP000175993"/>
    </source>
</evidence>
<dbReference type="Gene3D" id="1.10.357.10">
    <property type="entry name" value="Tetracycline Repressor, domain 2"/>
    <property type="match status" value="1"/>
</dbReference>
<evidence type="ECO:0000256" key="3">
    <source>
        <dbReference type="ARBA" id="ARBA00023163"/>
    </source>
</evidence>
<evidence type="ECO:0000256" key="4">
    <source>
        <dbReference type="PROSITE-ProRule" id="PRU00335"/>
    </source>
</evidence>
<sequence>MVRRRGDLLIMPPVEKTIDARTDKIRLPGRPYSEDLDRAILDAALEALSEVGFEALSISDVSRRAQTTPPAIYRRFATKTKLVLAALEQDLLTIPDTDIDHGGLREDLQWWVRSVFEALSPRRTRILSSLVFQARTDPEPLALLSETIYQFGLRQWSSIIQRATQRGELRQSEIPQLIGKLPGAIAVHFVLLHVNDRDSDVIVELVDTIMLPALLAAAGPVTLTSRGSRP</sequence>
<dbReference type="InterPro" id="IPR050109">
    <property type="entry name" value="HTH-type_TetR-like_transc_reg"/>
</dbReference>
<evidence type="ECO:0000259" key="5">
    <source>
        <dbReference type="PROSITE" id="PS50977"/>
    </source>
</evidence>
<dbReference type="InterPro" id="IPR009057">
    <property type="entry name" value="Homeodomain-like_sf"/>
</dbReference>
<dbReference type="PANTHER" id="PTHR30055">
    <property type="entry name" value="HTH-TYPE TRANSCRIPTIONAL REGULATOR RUTR"/>
    <property type="match status" value="1"/>
</dbReference>
<dbReference type="Gene3D" id="1.10.10.60">
    <property type="entry name" value="Homeodomain-like"/>
    <property type="match status" value="1"/>
</dbReference>
<dbReference type="PANTHER" id="PTHR30055:SF225">
    <property type="entry name" value="TRANSCRIPTIONAL REGULATORY PROTEIN-RELATED"/>
    <property type="match status" value="1"/>
</dbReference>
<dbReference type="InterPro" id="IPR001647">
    <property type="entry name" value="HTH_TetR"/>
</dbReference>